<evidence type="ECO:0000313" key="2">
    <source>
        <dbReference type="EMBL" id="MFB9075532.1"/>
    </source>
</evidence>
<protein>
    <submittedName>
        <fullName evidence="2">Uncharacterized protein</fullName>
    </submittedName>
</protein>
<sequence length="54" mass="5439">MTGHTAGRLLAEAATGARKPRPHPDTPSGCVVHVTGPHSRSVVAGGGRSCHRGS</sequence>
<gene>
    <name evidence="2" type="ORF">ACFFX0_31965</name>
</gene>
<evidence type="ECO:0000256" key="1">
    <source>
        <dbReference type="SAM" id="MobiDB-lite"/>
    </source>
</evidence>
<accession>A0ABV5G9C7</accession>
<organism evidence="2 3">
    <name type="scientific">Citricoccus parietis</name>
    <dbReference type="NCBI Taxonomy" id="592307"/>
    <lineage>
        <taxon>Bacteria</taxon>
        <taxon>Bacillati</taxon>
        <taxon>Actinomycetota</taxon>
        <taxon>Actinomycetes</taxon>
        <taxon>Micrococcales</taxon>
        <taxon>Micrococcaceae</taxon>
        <taxon>Citricoccus</taxon>
    </lineage>
</organism>
<dbReference type="EMBL" id="JBHMFI010000023">
    <property type="protein sequence ID" value="MFB9075532.1"/>
    <property type="molecule type" value="Genomic_DNA"/>
</dbReference>
<name>A0ABV5G9C7_9MICC</name>
<feature type="region of interest" description="Disordered" evidence="1">
    <location>
        <begin position="1"/>
        <end position="54"/>
    </location>
</feature>
<dbReference type="Proteomes" id="UP001589575">
    <property type="component" value="Unassembled WGS sequence"/>
</dbReference>
<keyword evidence="3" id="KW-1185">Reference proteome</keyword>
<evidence type="ECO:0000313" key="3">
    <source>
        <dbReference type="Proteomes" id="UP001589575"/>
    </source>
</evidence>
<reference evidence="2 3" key="1">
    <citation type="submission" date="2024-09" db="EMBL/GenBank/DDBJ databases">
        <authorList>
            <person name="Sun Q."/>
            <person name="Mori K."/>
        </authorList>
    </citation>
    <scope>NUCLEOTIDE SEQUENCE [LARGE SCALE GENOMIC DNA]</scope>
    <source>
        <strain evidence="2 3">CCM 7609</strain>
    </source>
</reference>
<comment type="caution">
    <text evidence="2">The sequence shown here is derived from an EMBL/GenBank/DDBJ whole genome shotgun (WGS) entry which is preliminary data.</text>
</comment>
<proteinExistence type="predicted"/>